<evidence type="ECO:0000256" key="6">
    <source>
        <dbReference type="RuleBase" id="RU000716"/>
    </source>
</evidence>
<dbReference type="PANTHER" id="PTHR30173:SF36">
    <property type="entry name" value="ECF RNA POLYMERASE SIGMA FACTOR SIGJ"/>
    <property type="match status" value="1"/>
</dbReference>
<comment type="similarity">
    <text evidence="1 6">Belongs to the sigma-70 factor family. ECF subfamily.</text>
</comment>
<name>A0A7W9KMU1_9PSEU</name>
<dbReference type="InterPro" id="IPR013249">
    <property type="entry name" value="RNA_pol_sigma70_r4_t2"/>
</dbReference>
<organism evidence="9 10">
    <name type="scientific">Kutzneria kofuensis</name>
    <dbReference type="NCBI Taxonomy" id="103725"/>
    <lineage>
        <taxon>Bacteria</taxon>
        <taxon>Bacillati</taxon>
        <taxon>Actinomycetota</taxon>
        <taxon>Actinomycetes</taxon>
        <taxon>Pseudonocardiales</taxon>
        <taxon>Pseudonocardiaceae</taxon>
        <taxon>Kutzneria</taxon>
    </lineage>
</organism>
<dbReference type="GO" id="GO:0016987">
    <property type="term" value="F:sigma factor activity"/>
    <property type="evidence" value="ECO:0007669"/>
    <property type="project" value="UniProtKB-KW"/>
</dbReference>
<dbReference type="Pfam" id="PF08281">
    <property type="entry name" value="Sigma70_r4_2"/>
    <property type="match status" value="1"/>
</dbReference>
<comment type="caution">
    <text evidence="9">The sequence shown here is derived from an EMBL/GenBank/DDBJ whole genome shotgun (WGS) entry which is preliminary data.</text>
</comment>
<evidence type="ECO:0000256" key="2">
    <source>
        <dbReference type="ARBA" id="ARBA00011344"/>
    </source>
</evidence>
<dbReference type="GO" id="GO:0003677">
    <property type="term" value="F:DNA binding"/>
    <property type="evidence" value="ECO:0007669"/>
    <property type="project" value="UniProtKB-KW"/>
</dbReference>
<evidence type="ECO:0000313" key="10">
    <source>
        <dbReference type="Proteomes" id="UP000585638"/>
    </source>
</evidence>
<dbReference type="NCBIfam" id="TIGR02960">
    <property type="entry name" value="SigX5"/>
    <property type="match status" value="1"/>
</dbReference>
<dbReference type="InterPro" id="IPR014305">
    <property type="entry name" value="RNA_pol_sigma-G_actinobac"/>
</dbReference>
<evidence type="ECO:0000256" key="3">
    <source>
        <dbReference type="ARBA" id="ARBA00023015"/>
    </source>
</evidence>
<dbReference type="SUPFAM" id="SSF88946">
    <property type="entry name" value="Sigma2 domain of RNA polymerase sigma factors"/>
    <property type="match status" value="1"/>
</dbReference>
<keyword evidence="4 6" id="KW-0731">Sigma factor</keyword>
<dbReference type="SUPFAM" id="SSF88659">
    <property type="entry name" value="Sigma3 and sigma4 domains of RNA polymerase sigma factors"/>
    <property type="match status" value="1"/>
</dbReference>
<dbReference type="PANTHER" id="PTHR30173">
    <property type="entry name" value="SIGMA 19 FACTOR"/>
    <property type="match status" value="1"/>
</dbReference>
<dbReference type="Gene3D" id="1.10.10.10">
    <property type="entry name" value="Winged helix-like DNA-binding domain superfamily/Winged helix DNA-binding domain"/>
    <property type="match status" value="1"/>
</dbReference>
<feature type="domain" description="RNA polymerase sigma factor 70 region 4 type 2" evidence="8">
    <location>
        <begin position="122"/>
        <end position="174"/>
    </location>
</feature>
<gene>
    <name evidence="9" type="ORF">BJ998_006556</name>
</gene>
<evidence type="ECO:0000256" key="5">
    <source>
        <dbReference type="ARBA" id="ARBA00023163"/>
    </source>
</evidence>
<dbReference type="NCBIfam" id="NF006089">
    <property type="entry name" value="PRK08241.1"/>
    <property type="match status" value="1"/>
</dbReference>
<evidence type="ECO:0000259" key="8">
    <source>
        <dbReference type="Pfam" id="PF08281"/>
    </source>
</evidence>
<comment type="subunit">
    <text evidence="2">Interacts transiently with the RNA polymerase catalytic core formed by RpoA, RpoB, RpoC and RpoZ (2 alpha, 1 beta, 1 beta' and 1 omega subunit) to form the RNA polymerase holoenzyme that can initiate transcription.</text>
</comment>
<dbReference type="InterPro" id="IPR000838">
    <property type="entry name" value="RNA_pol_sigma70_ECF_CS"/>
</dbReference>
<keyword evidence="3 6" id="KW-0805">Transcription regulation</keyword>
<protein>
    <recommendedName>
        <fullName evidence="6">RNA polymerase sigma factor</fullName>
    </recommendedName>
</protein>
<keyword evidence="10" id="KW-1185">Reference proteome</keyword>
<evidence type="ECO:0000256" key="4">
    <source>
        <dbReference type="ARBA" id="ARBA00023082"/>
    </source>
</evidence>
<evidence type="ECO:0000313" key="9">
    <source>
        <dbReference type="EMBL" id="MBB5895360.1"/>
    </source>
</evidence>
<dbReference type="InterPro" id="IPR052704">
    <property type="entry name" value="ECF_Sigma-70_Domain"/>
</dbReference>
<dbReference type="Gene3D" id="3.10.450.50">
    <property type="match status" value="1"/>
</dbReference>
<dbReference type="EMBL" id="JACHIR010000001">
    <property type="protein sequence ID" value="MBB5895360.1"/>
    <property type="molecule type" value="Genomic_DNA"/>
</dbReference>
<dbReference type="AlphaFoldDB" id="A0A7W9KMU1"/>
<dbReference type="NCBIfam" id="TIGR02937">
    <property type="entry name" value="sigma70-ECF"/>
    <property type="match status" value="1"/>
</dbReference>
<evidence type="ECO:0000256" key="1">
    <source>
        <dbReference type="ARBA" id="ARBA00010641"/>
    </source>
</evidence>
<dbReference type="InterPro" id="IPR032710">
    <property type="entry name" value="NTF2-like_dom_sf"/>
</dbReference>
<evidence type="ECO:0000259" key="7">
    <source>
        <dbReference type="Pfam" id="PF04542"/>
    </source>
</evidence>
<keyword evidence="6" id="KW-0238">DNA-binding</keyword>
<dbReference type="PROSITE" id="PS01063">
    <property type="entry name" value="SIGMA70_ECF"/>
    <property type="match status" value="1"/>
</dbReference>
<dbReference type="InterPro" id="IPR036388">
    <property type="entry name" value="WH-like_DNA-bd_sf"/>
</dbReference>
<dbReference type="Proteomes" id="UP000585638">
    <property type="component" value="Unassembled WGS sequence"/>
</dbReference>
<accession>A0A7W9KMU1</accession>
<dbReference type="Gene3D" id="1.10.1740.10">
    <property type="match status" value="1"/>
</dbReference>
<reference evidence="9 10" key="1">
    <citation type="submission" date="2020-08" db="EMBL/GenBank/DDBJ databases">
        <title>Sequencing the genomes of 1000 actinobacteria strains.</title>
        <authorList>
            <person name="Klenk H.-P."/>
        </authorList>
    </citation>
    <scope>NUCLEOTIDE SEQUENCE [LARGE SCALE GENOMIC DNA]</scope>
    <source>
        <strain evidence="9 10">DSM 43851</strain>
    </source>
</reference>
<feature type="domain" description="RNA polymerase sigma-70 region 2" evidence="7">
    <location>
        <begin position="6"/>
        <end position="73"/>
    </location>
</feature>
<proteinExistence type="inferred from homology"/>
<dbReference type="GO" id="GO:0006950">
    <property type="term" value="P:response to stress"/>
    <property type="evidence" value="ECO:0007669"/>
    <property type="project" value="UniProtKB-ARBA"/>
</dbReference>
<keyword evidence="5 6" id="KW-0804">Transcription</keyword>
<dbReference type="Pfam" id="PF04542">
    <property type="entry name" value="Sigma70_r2"/>
    <property type="match status" value="1"/>
</dbReference>
<dbReference type="GO" id="GO:0006352">
    <property type="term" value="P:DNA-templated transcription initiation"/>
    <property type="evidence" value="ECO:0007669"/>
    <property type="project" value="InterPro"/>
</dbReference>
<dbReference type="InterPro" id="IPR014284">
    <property type="entry name" value="RNA_pol_sigma-70_dom"/>
</dbReference>
<sequence length="303" mass="33362">MTIDLDAHRRELLAHCYRMTGSVLDAEDLVQETMLRAWRARDDFDSGRASLRTWLYRIATNVCLTALERRGRRPLPSGLGAATFEPDAPLVHSPEVPWLQPVPDALITDPAAVVASRGSVRLALVAAMQHLSARQRAVLLLRDVLAWPAAEVADLLGTSVAAVNSLLQRARTQLAAVSPAEESTVEPDDATQRAVLDQFAAAFENSDPELLTRLLAEDVTLEMPPHRTWFAGRHAVGTFLGRVVRAGSWRLLPTRANGQPAFGTYVDGHEHGITVLALNGFQVSRVVAFHDPSLFRWFDFNSH</sequence>
<dbReference type="CDD" id="cd06171">
    <property type="entry name" value="Sigma70_r4"/>
    <property type="match status" value="1"/>
</dbReference>
<dbReference type="InterPro" id="IPR007627">
    <property type="entry name" value="RNA_pol_sigma70_r2"/>
</dbReference>
<dbReference type="InterPro" id="IPR013324">
    <property type="entry name" value="RNA_pol_sigma_r3/r4-like"/>
</dbReference>
<dbReference type="InterPro" id="IPR013325">
    <property type="entry name" value="RNA_pol_sigma_r2"/>
</dbReference>
<dbReference type="SUPFAM" id="SSF54427">
    <property type="entry name" value="NTF2-like"/>
    <property type="match status" value="1"/>
</dbReference>